<name>A0A545TIZ9_9GAMM</name>
<evidence type="ECO:0000313" key="3">
    <source>
        <dbReference type="Proteomes" id="UP000317839"/>
    </source>
</evidence>
<proteinExistence type="predicted"/>
<gene>
    <name evidence="2" type="ORF">FLL45_04480</name>
</gene>
<dbReference type="Proteomes" id="UP000317839">
    <property type="component" value="Unassembled WGS sequence"/>
</dbReference>
<organism evidence="2 3">
    <name type="scientific">Aliikangiella marina</name>
    <dbReference type="NCBI Taxonomy" id="1712262"/>
    <lineage>
        <taxon>Bacteria</taxon>
        <taxon>Pseudomonadati</taxon>
        <taxon>Pseudomonadota</taxon>
        <taxon>Gammaproteobacteria</taxon>
        <taxon>Oceanospirillales</taxon>
        <taxon>Pleioneaceae</taxon>
        <taxon>Aliikangiella</taxon>
    </lineage>
</organism>
<dbReference type="OrthoDB" id="7063392at2"/>
<accession>A0A545TIZ9</accession>
<dbReference type="AlphaFoldDB" id="A0A545TIZ9"/>
<keyword evidence="1" id="KW-0472">Membrane</keyword>
<dbReference type="EMBL" id="VIKR01000001">
    <property type="protein sequence ID" value="TQV77209.1"/>
    <property type="molecule type" value="Genomic_DNA"/>
</dbReference>
<protein>
    <submittedName>
        <fullName evidence="2">Uncharacterized protein</fullName>
    </submittedName>
</protein>
<sequence length="219" mass="25374">MFLEYPIISAFLISAITTLAIIGLLLKLYIQPQQMNIENLEKHIDVLMDEVLELQQREHKRAQLISERKRRLKLKQNTIELTPITPQDVPVKAVKLVTNDLEFLLKSWNDKNLTERQRKTIEDNYIGKSVKWEVKVMSVSEEKDDKIWVTIVSPKQEIDSAHAVFDKSYKRHLLAIRGSDVVLISGTIERFFLAPVIVNCKLFKQNKQLPKIEVAKQAS</sequence>
<comment type="caution">
    <text evidence="2">The sequence shown here is derived from an EMBL/GenBank/DDBJ whole genome shotgun (WGS) entry which is preliminary data.</text>
</comment>
<keyword evidence="1" id="KW-1133">Transmembrane helix</keyword>
<keyword evidence="3" id="KW-1185">Reference proteome</keyword>
<evidence type="ECO:0000256" key="1">
    <source>
        <dbReference type="SAM" id="Phobius"/>
    </source>
</evidence>
<dbReference type="RefSeq" id="WP_142888569.1">
    <property type="nucleotide sequence ID" value="NZ_VIKR01000001.1"/>
</dbReference>
<evidence type="ECO:0000313" key="2">
    <source>
        <dbReference type="EMBL" id="TQV77209.1"/>
    </source>
</evidence>
<feature type="transmembrane region" description="Helical" evidence="1">
    <location>
        <begin position="6"/>
        <end position="26"/>
    </location>
</feature>
<keyword evidence="1" id="KW-0812">Transmembrane</keyword>
<reference evidence="2 3" key="1">
    <citation type="submission" date="2019-06" db="EMBL/GenBank/DDBJ databases">
        <title>Draft genome of Aliikangiella marina GYP-15.</title>
        <authorList>
            <person name="Wang G."/>
        </authorList>
    </citation>
    <scope>NUCLEOTIDE SEQUENCE [LARGE SCALE GENOMIC DNA]</scope>
    <source>
        <strain evidence="2 3">GYP-15</strain>
    </source>
</reference>